<sequence length="859" mass="96414">MFNLPQGHAFITGGTFNLQHTEGLRTPEDTRDVRKELRKCTAVGAIHDSIARVDPPRCHPGTRQDILEKLVDWAAEASISHLVMWLFGAAGAGKTAIAGTLAEILAQSDRLAATFFFLRDVETCSSEKHFVATIAYQLAFSIPVLRPHILKTIEDEPLVLVRSLETQFRRLIIEPMKAMAGPLSGSRRPQVIIIDGLDECKSRRAQRAILRIILEHLPTLCCHLKFLVLSRPEHHIQNMFEASPSTTLMSDLETDTTSHRSDIATFIIDKLKDIKESHPLKSTFRDEYWPSLSAIFELVDNSSGIFMYAHTVMKDIEITCDRPQDRLDTILGLSKRKGGPFKKLDELYRQILSTVRADRRSVLLIIGIALAGAMASGEVSGYFGTALVMAPPFIEKILCLPSGTVEATLIDLRSIININKPGIYPFPTLRFMHKSLVDFLLDPARSNELYIDLDISFGRIATGCLTVLKRSIYTAEWCKIGTIYPWDQEPEYLSILTWACNAASPNDRLLLAMLDFDSLPLLKKLYRSNPATSKYYQGAWDRISSFFRCLKSSKAFKDSPAYQHHSTIFGKMLLKRLHAYSKDAGGAALIGFTLLTCLPWPDGLQYEDFTDETLSVSGLRRSSGCESYSSRTIHLSKCIEIFFQDGCRVLELLINTGKATCNEVASHLFLRRLISFLPSTNAVANDYVIIELISDLLCDQQASHEFCVDNSKITNALCKCLSVLAAPRKSPYGMIDISEEEECYILGARVLLDRLCCYSEPHPRSSAPSDCFPSAKIRRRLTKLLNGMVLRPLKEINYDGEESLFKADYDVLVAATKSVTSTYLRAIRRSVFRWLIPGFRLQAEDSTPKPRNHYPVCAP</sequence>
<dbReference type="SUPFAM" id="SSF52540">
    <property type="entry name" value="P-loop containing nucleoside triphosphate hydrolases"/>
    <property type="match status" value="1"/>
</dbReference>
<dbReference type="OrthoDB" id="5967843at2759"/>
<dbReference type="Pfam" id="PF24883">
    <property type="entry name" value="NPHP3_N"/>
    <property type="match status" value="1"/>
</dbReference>
<keyword evidence="1" id="KW-0677">Repeat</keyword>
<evidence type="ECO:0000313" key="4">
    <source>
        <dbReference type="Proteomes" id="UP001148786"/>
    </source>
</evidence>
<dbReference type="InterPro" id="IPR007111">
    <property type="entry name" value="NACHT_NTPase"/>
</dbReference>
<dbReference type="AlphaFoldDB" id="A0A9W8N0A2"/>
<dbReference type="Gene3D" id="3.40.50.300">
    <property type="entry name" value="P-loop containing nucleotide triphosphate hydrolases"/>
    <property type="match status" value="1"/>
</dbReference>
<gene>
    <name evidence="3" type="ORF">NLJ89_g1377</name>
</gene>
<organism evidence="3 4">
    <name type="scientific">Agrocybe chaxingu</name>
    <dbReference type="NCBI Taxonomy" id="84603"/>
    <lineage>
        <taxon>Eukaryota</taxon>
        <taxon>Fungi</taxon>
        <taxon>Dikarya</taxon>
        <taxon>Basidiomycota</taxon>
        <taxon>Agaricomycotina</taxon>
        <taxon>Agaricomycetes</taxon>
        <taxon>Agaricomycetidae</taxon>
        <taxon>Agaricales</taxon>
        <taxon>Agaricineae</taxon>
        <taxon>Strophariaceae</taxon>
        <taxon>Agrocybe</taxon>
    </lineage>
</organism>
<dbReference type="EMBL" id="JANKHO010000070">
    <property type="protein sequence ID" value="KAJ3516045.1"/>
    <property type="molecule type" value="Genomic_DNA"/>
</dbReference>
<accession>A0A9W8N0A2</accession>
<protein>
    <recommendedName>
        <fullName evidence="2">NACHT domain-containing protein</fullName>
    </recommendedName>
</protein>
<dbReference type="PANTHER" id="PTHR10039:SF14">
    <property type="entry name" value="NACHT DOMAIN-CONTAINING PROTEIN"/>
    <property type="match status" value="1"/>
</dbReference>
<dbReference type="Proteomes" id="UP001148786">
    <property type="component" value="Unassembled WGS sequence"/>
</dbReference>
<name>A0A9W8N0A2_9AGAR</name>
<comment type="caution">
    <text evidence="3">The sequence shown here is derived from an EMBL/GenBank/DDBJ whole genome shotgun (WGS) entry which is preliminary data.</text>
</comment>
<proteinExistence type="predicted"/>
<evidence type="ECO:0000313" key="3">
    <source>
        <dbReference type="EMBL" id="KAJ3516045.1"/>
    </source>
</evidence>
<evidence type="ECO:0000256" key="1">
    <source>
        <dbReference type="ARBA" id="ARBA00022737"/>
    </source>
</evidence>
<dbReference type="InterPro" id="IPR027417">
    <property type="entry name" value="P-loop_NTPase"/>
</dbReference>
<feature type="domain" description="NACHT" evidence="2">
    <location>
        <begin position="82"/>
        <end position="232"/>
    </location>
</feature>
<dbReference type="InterPro" id="IPR056884">
    <property type="entry name" value="NPHP3-like_N"/>
</dbReference>
<dbReference type="PANTHER" id="PTHR10039">
    <property type="entry name" value="AMELOGENIN"/>
    <property type="match status" value="1"/>
</dbReference>
<dbReference type="PROSITE" id="PS50837">
    <property type="entry name" value="NACHT"/>
    <property type="match status" value="1"/>
</dbReference>
<evidence type="ECO:0000259" key="2">
    <source>
        <dbReference type="PROSITE" id="PS50837"/>
    </source>
</evidence>
<reference evidence="3" key="1">
    <citation type="submission" date="2022-07" db="EMBL/GenBank/DDBJ databases">
        <title>Genome Sequence of Agrocybe chaxingu.</title>
        <authorList>
            <person name="Buettner E."/>
        </authorList>
    </citation>
    <scope>NUCLEOTIDE SEQUENCE</scope>
    <source>
        <strain evidence="3">MP-N11</strain>
    </source>
</reference>
<keyword evidence="4" id="KW-1185">Reference proteome</keyword>